<keyword evidence="3" id="KW-1185">Reference proteome</keyword>
<dbReference type="Proteomes" id="UP000824120">
    <property type="component" value="Chromosome 5"/>
</dbReference>
<gene>
    <name evidence="2" type="ORF">H5410_027634</name>
</gene>
<proteinExistence type="predicted"/>
<organism evidence="2 3">
    <name type="scientific">Solanum commersonii</name>
    <name type="common">Commerson's wild potato</name>
    <name type="synonym">Commerson's nightshade</name>
    <dbReference type="NCBI Taxonomy" id="4109"/>
    <lineage>
        <taxon>Eukaryota</taxon>
        <taxon>Viridiplantae</taxon>
        <taxon>Streptophyta</taxon>
        <taxon>Embryophyta</taxon>
        <taxon>Tracheophyta</taxon>
        <taxon>Spermatophyta</taxon>
        <taxon>Magnoliopsida</taxon>
        <taxon>eudicotyledons</taxon>
        <taxon>Gunneridae</taxon>
        <taxon>Pentapetalae</taxon>
        <taxon>asterids</taxon>
        <taxon>lamiids</taxon>
        <taxon>Solanales</taxon>
        <taxon>Solanaceae</taxon>
        <taxon>Solanoideae</taxon>
        <taxon>Solaneae</taxon>
        <taxon>Solanum</taxon>
    </lineage>
</organism>
<dbReference type="AlphaFoldDB" id="A0A9J5Z517"/>
<accession>A0A9J5Z517</accession>
<reference evidence="2 3" key="1">
    <citation type="submission" date="2020-09" db="EMBL/GenBank/DDBJ databases">
        <title>De no assembly of potato wild relative species, Solanum commersonii.</title>
        <authorList>
            <person name="Cho K."/>
        </authorList>
    </citation>
    <scope>NUCLEOTIDE SEQUENCE [LARGE SCALE GENOMIC DNA]</scope>
    <source>
        <strain evidence="2">LZ3.2</strain>
        <tissue evidence="2">Leaf</tissue>
    </source>
</reference>
<feature type="region of interest" description="Disordered" evidence="1">
    <location>
        <begin position="1"/>
        <end position="40"/>
    </location>
</feature>
<evidence type="ECO:0000256" key="1">
    <source>
        <dbReference type="SAM" id="MobiDB-lite"/>
    </source>
</evidence>
<evidence type="ECO:0000313" key="3">
    <source>
        <dbReference type="Proteomes" id="UP000824120"/>
    </source>
</evidence>
<feature type="compositionally biased region" description="Polar residues" evidence="1">
    <location>
        <begin position="29"/>
        <end position="40"/>
    </location>
</feature>
<evidence type="ECO:0000313" key="2">
    <source>
        <dbReference type="EMBL" id="KAG5606142.1"/>
    </source>
</evidence>
<comment type="caution">
    <text evidence="2">The sequence shown here is derived from an EMBL/GenBank/DDBJ whole genome shotgun (WGS) entry which is preliminary data.</text>
</comment>
<protein>
    <submittedName>
        <fullName evidence="2">Uncharacterized protein</fullName>
    </submittedName>
</protein>
<sequence length="72" mass="7801">MATAPTASAPAENGVSRRWTFSGHRVSPISGNDSPNHELQYTTKSSDFIVSIARSKEANSGKISTELPKRRL</sequence>
<name>A0A9J5Z517_SOLCO</name>
<dbReference type="EMBL" id="JACXVP010000005">
    <property type="protein sequence ID" value="KAG5606142.1"/>
    <property type="molecule type" value="Genomic_DNA"/>
</dbReference>